<protein>
    <submittedName>
        <fullName evidence="1">Helix-turn-helix transcriptional regulator</fullName>
    </submittedName>
</protein>
<dbReference type="InterPro" id="IPR035965">
    <property type="entry name" value="PAS-like_dom_sf"/>
</dbReference>
<dbReference type="SUPFAM" id="SSF55785">
    <property type="entry name" value="PYP-like sensor domain (PAS domain)"/>
    <property type="match status" value="1"/>
</dbReference>
<accession>A0ABU8W8U4</accession>
<evidence type="ECO:0000313" key="2">
    <source>
        <dbReference type="Proteomes" id="UP001363010"/>
    </source>
</evidence>
<organism evidence="1 2">
    <name type="scientific">Variovorax humicola</name>
    <dbReference type="NCBI Taxonomy" id="1769758"/>
    <lineage>
        <taxon>Bacteria</taxon>
        <taxon>Pseudomonadati</taxon>
        <taxon>Pseudomonadota</taxon>
        <taxon>Betaproteobacteria</taxon>
        <taxon>Burkholderiales</taxon>
        <taxon>Comamonadaceae</taxon>
        <taxon>Variovorax</taxon>
    </lineage>
</organism>
<dbReference type="RefSeq" id="WP_340367430.1">
    <property type="nucleotide sequence ID" value="NZ_JBBKZV010000033.1"/>
</dbReference>
<sequence>MMTTTDLALRRAVDAAQQLSNPEPPWTDVLEGVRQVIGGDSASFIMFDGTGALLTLEQINVDPLAELEYACHYHAHDIVTPATIGAGEGAWLDTQELFSPSTLSHNGYYVDFMCRHRMRQMLTYIVEENPRRRGGVTVQRSNPRDHARWQFESQPVRTLASTLQDALAQRRKIAYQWFASAESAFDAFDEAICMVNNNGAVLRMSPKAESWLGEDAALRLRRGRLWHPLEAFRTRLLEALDRVVLNGRPERLAVPGHRKLDGMLLDLACADAHLRFGRETSVLVRMLRLA</sequence>
<gene>
    <name evidence="1" type="ORF">WKW80_30970</name>
</gene>
<keyword evidence="2" id="KW-1185">Reference proteome</keyword>
<reference evidence="1 2" key="1">
    <citation type="submission" date="2024-03" db="EMBL/GenBank/DDBJ databases">
        <title>Novel species of the genus Variovorax.</title>
        <authorList>
            <person name="Liu Q."/>
            <person name="Xin Y.-H."/>
        </authorList>
    </citation>
    <scope>NUCLEOTIDE SEQUENCE [LARGE SCALE GENOMIC DNA]</scope>
    <source>
        <strain evidence="1 2">KACC 18501</strain>
    </source>
</reference>
<comment type="caution">
    <text evidence="1">The sequence shown here is derived from an EMBL/GenBank/DDBJ whole genome shotgun (WGS) entry which is preliminary data.</text>
</comment>
<dbReference type="Proteomes" id="UP001363010">
    <property type="component" value="Unassembled WGS sequence"/>
</dbReference>
<dbReference type="EMBL" id="JBBKZV010000033">
    <property type="protein sequence ID" value="MEJ8826395.1"/>
    <property type="molecule type" value="Genomic_DNA"/>
</dbReference>
<name>A0ABU8W8U4_9BURK</name>
<evidence type="ECO:0000313" key="1">
    <source>
        <dbReference type="EMBL" id="MEJ8826395.1"/>
    </source>
</evidence>
<proteinExistence type="predicted"/>